<keyword evidence="3" id="KW-1185">Reference proteome</keyword>
<dbReference type="Proteomes" id="UP000184330">
    <property type="component" value="Unassembled WGS sequence"/>
</dbReference>
<evidence type="ECO:0000313" key="3">
    <source>
        <dbReference type="Proteomes" id="UP000184330"/>
    </source>
</evidence>
<proteinExistence type="predicted"/>
<gene>
    <name evidence="2" type="ORF">PAC_02338</name>
</gene>
<dbReference type="AlphaFoldDB" id="A0A1L7WI74"/>
<reference evidence="2 3" key="1">
    <citation type="submission" date="2016-03" db="EMBL/GenBank/DDBJ databases">
        <authorList>
            <person name="Ploux O."/>
        </authorList>
    </citation>
    <scope>NUCLEOTIDE SEQUENCE [LARGE SCALE GENOMIC DNA]</scope>
    <source>
        <strain evidence="2 3">UAMH 11012</strain>
    </source>
</reference>
<feature type="region of interest" description="Disordered" evidence="1">
    <location>
        <begin position="1"/>
        <end position="48"/>
    </location>
</feature>
<evidence type="ECO:0000313" key="2">
    <source>
        <dbReference type="EMBL" id="CZR52461.1"/>
    </source>
</evidence>
<sequence>MAESITPSKSDTVNLTAESDSHTKLDTPQENSRSQELDEALERSIEAASRSQLRDAITQFCKQNPKAASKIRPLLPSPNIAPPRRQSYSQECNSSRITWNQGGEWIIMPLNARQGSSSRRAAPRPSNFKTLSHKLRLVYHFTNSHVLQSLHFVQLDCFPKFSSSYPTMAETITSSTSIAIDLTADSESDSEALQETSHDSNEELIKQLINMASQASLREAMIELWNRMPEAAVLIAPMLSPDLPSTSPPLQHIPGHVPAQRPIPPTEEPMSKVARKGAVSGVEIYPCCSSVLESMTVNDLLEEIRSKRIASGLEYTSIIWLEKRMERMEKQEREEREREKRKSKKRKRVCDECGGDPDEGDYCCKWRMMEESRRWEARQVLGDDDDDW</sequence>
<feature type="region of interest" description="Disordered" evidence="1">
    <location>
        <begin position="334"/>
        <end position="360"/>
    </location>
</feature>
<name>A0A1L7WI74_9HELO</name>
<feature type="compositionally biased region" description="Basic and acidic residues" evidence="1">
    <location>
        <begin position="19"/>
        <end position="45"/>
    </location>
</feature>
<feature type="compositionally biased region" description="Polar residues" evidence="1">
    <location>
        <begin position="1"/>
        <end position="18"/>
    </location>
</feature>
<evidence type="ECO:0000256" key="1">
    <source>
        <dbReference type="SAM" id="MobiDB-lite"/>
    </source>
</evidence>
<dbReference type="EMBL" id="FJOG01000002">
    <property type="protein sequence ID" value="CZR52461.1"/>
    <property type="molecule type" value="Genomic_DNA"/>
</dbReference>
<protein>
    <submittedName>
        <fullName evidence="2">Uncharacterized protein</fullName>
    </submittedName>
</protein>
<accession>A0A1L7WI74</accession>
<organism evidence="2 3">
    <name type="scientific">Phialocephala subalpina</name>
    <dbReference type="NCBI Taxonomy" id="576137"/>
    <lineage>
        <taxon>Eukaryota</taxon>
        <taxon>Fungi</taxon>
        <taxon>Dikarya</taxon>
        <taxon>Ascomycota</taxon>
        <taxon>Pezizomycotina</taxon>
        <taxon>Leotiomycetes</taxon>
        <taxon>Helotiales</taxon>
        <taxon>Mollisiaceae</taxon>
        <taxon>Phialocephala</taxon>
        <taxon>Phialocephala fortinii species complex</taxon>
    </lineage>
</organism>